<feature type="coiled-coil region" evidence="1">
    <location>
        <begin position="503"/>
        <end position="530"/>
    </location>
</feature>
<evidence type="ECO:0000313" key="3">
    <source>
        <dbReference type="Proteomes" id="UP001501237"/>
    </source>
</evidence>
<sequence length="559" mass="58750">MNDATNGVRLIGGEMNRWADLAAGRPAAGGPVLRDLVRRFAGPGVRVLVAGPHEPELLGGLLDSGAGVTVMVRSLPDAEELAGSTGAEVVCGALDRVRGGRFDLVVALDGVGRLRSPESAPETWARSVERLVELREDGGTLLLGAENPLGLHRLAGIADADPTTIRKWRPEGVRPSGLGELVDVLPGCGLFLAHPLPGRPAVLCSPASDLPFEAMEAAARTSAASLQTSADPAELLHDALRAGLAMELAAGWVVVVGPGAETLPPALLAADPVGTGRPVVVEVDGGIRTPCGDLDPRVHGRVARLPERLAGLLPAGRSLQRVLERACADHDLPGLRRTLRAYADWVLGLPGQVGVFATPDNVLIGDVLTGEAGFVLADPSRELTAEVAPEEALARVLRHFAIGLLAADRPLPWPPGMGAHELTRLLQVTAGRPADHPAERTGLALEAEILAAGRGLSRAEAAPLTAAVARGEVMGVERLPSHRELLALHGAVTEELRMVRSRARWAERTLAASEKKAARLEKAVAQRDRQIRHLKGSRSFRAGRLVTSPGRVLIRLARA</sequence>
<name>A0ABP6QH61_9ACTN</name>
<dbReference type="Proteomes" id="UP001501237">
    <property type="component" value="Unassembled WGS sequence"/>
</dbReference>
<keyword evidence="3" id="KW-1185">Reference proteome</keyword>
<keyword evidence="1" id="KW-0175">Coiled coil</keyword>
<evidence type="ECO:0000256" key="1">
    <source>
        <dbReference type="SAM" id="Coils"/>
    </source>
</evidence>
<organism evidence="2 3">
    <name type="scientific">Actinocorallia longicatena</name>
    <dbReference type="NCBI Taxonomy" id="111803"/>
    <lineage>
        <taxon>Bacteria</taxon>
        <taxon>Bacillati</taxon>
        <taxon>Actinomycetota</taxon>
        <taxon>Actinomycetes</taxon>
        <taxon>Streptosporangiales</taxon>
        <taxon>Thermomonosporaceae</taxon>
        <taxon>Actinocorallia</taxon>
    </lineage>
</organism>
<gene>
    <name evidence="2" type="ORF">GCM10010468_56250</name>
</gene>
<evidence type="ECO:0000313" key="2">
    <source>
        <dbReference type="EMBL" id="GAA3227437.1"/>
    </source>
</evidence>
<dbReference type="EMBL" id="BAAAUV010000017">
    <property type="protein sequence ID" value="GAA3227437.1"/>
    <property type="molecule type" value="Genomic_DNA"/>
</dbReference>
<reference evidence="3" key="1">
    <citation type="journal article" date="2019" name="Int. J. Syst. Evol. Microbiol.">
        <title>The Global Catalogue of Microorganisms (GCM) 10K type strain sequencing project: providing services to taxonomists for standard genome sequencing and annotation.</title>
        <authorList>
            <consortium name="The Broad Institute Genomics Platform"/>
            <consortium name="The Broad Institute Genome Sequencing Center for Infectious Disease"/>
            <person name="Wu L."/>
            <person name="Ma J."/>
        </authorList>
    </citation>
    <scope>NUCLEOTIDE SEQUENCE [LARGE SCALE GENOMIC DNA]</scope>
    <source>
        <strain evidence="3">JCM 9377</strain>
    </source>
</reference>
<accession>A0ABP6QH61</accession>
<comment type="caution">
    <text evidence="2">The sequence shown here is derived from an EMBL/GenBank/DDBJ whole genome shotgun (WGS) entry which is preliminary data.</text>
</comment>
<dbReference type="RefSeq" id="WP_344834110.1">
    <property type="nucleotide sequence ID" value="NZ_BAAAUV010000017.1"/>
</dbReference>
<protein>
    <submittedName>
        <fullName evidence="2">Uncharacterized protein</fullName>
    </submittedName>
</protein>
<proteinExistence type="predicted"/>